<gene>
    <name evidence="1" type="ORF">NE536_05085</name>
</gene>
<name>A0A9X2WSI1_9GAMM</name>
<dbReference type="RefSeq" id="WP_261271993.1">
    <property type="nucleotide sequence ID" value="NZ_JAMTCC010000006.1"/>
</dbReference>
<dbReference type="AlphaFoldDB" id="A0A9X2WSI1"/>
<dbReference type="InterPro" id="IPR007396">
    <property type="entry name" value="TR_PAI2-type"/>
</dbReference>
<protein>
    <submittedName>
        <fullName evidence="1">FMN-binding negative transcriptional regulator</fullName>
    </submittedName>
</protein>
<dbReference type="SUPFAM" id="SSF50475">
    <property type="entry name" value="FMN-binding split barrel"/>
    <property type="match status" value="1"/>
</dbReference>
<comment type="caution">
    <text evidence="1">The sequence shown here is derived from an EMBL/GenBank/DDBJ whole genome shotgun (WGS) entry which is preliminary data.</text>
</comment>
<sequence>MYTPKNMAMTDQQAITGFITQNSFGLLVSSSLNATHIPFVLDATSGEKGVLYGHVSRANAHWQELENQRVLVVFSGAHAYISPTWYDAKPAVPTWNYAAVHCYGVASLLSDTETQDMLDKLVTKYEPKLLQDKQIMPDEYQQKLRQAIVGFKIVIDEIQAKEKLGQHRSISDQQGVFNGLSASPHADAAQLAHYMNQRDIGRGNKSDN</sequence>
<proteinExistence type="predicted"/>
<dbReference type="InterPro" id="IPR012349">
    <property type="entry name" value="Split_barrel_FMN-bd"/>
</dbReference>
<dbReference type="Gene3D" id="2.30.110.10">
    <property type="entry name" value="Electron Transport, Fmn-binding Protein, Chain A"/>
    <property type="match status" value="1"/>
</dbReference>
<dbReference type="PANTHER" id="PTHR35802:SF1">
    <property type="entry name" value="PROTEASE SYNTHASE AND SPORULATION PROTEIN PAI 2"/>
    <property type="match status" value="1"/>
</dbReference>
<organism evidence="1 2">
    <name type="scientific">Shewanella septentrionalis</name>
    <dbReference type="NCBI Taxonomy" id="2952223"/>
    <lineage>
        <taxon>Bacteria</taxon>
        <taxon>Pseudomonadati</taxon>
        <taxon>Pseudomonadota</taxon>
        <taxon>Gammaproteobacteria</taxon>
        <taxon>Alteromonadales</taxon>
        <taxon>Shewanellaceae</taxon>
        <taxon>Shewanella</taxon>
    </lineage>
</organism>
<dbReference type="Proteomes" id="UP001155604">
    <property type="component" value="Unassembled WGS sequence"/>
</dbReference>
<dbReference type="PIRSF" id="PIRSF010372">
    <property type="entry name" value="PaiB"/>
    <property type="match status" value="1"/>
</dbReference>
<evidence type="ECO:0000313" key="2">
    <source>
        <dbReference type="Proteomes" id="UP001155604"/>
    </source>
</evidence>
<evidence type="ECO:0000313" key="1">
    <source>
        <dbReference type="EMBL" id="MCT7944737.1"/>
    </source>
</evidence>
<accession>A0A9X2WSI1</accession>
<dbReference type="EMBL" id="JAMTCC010000006">
    <property type="protein sequence ID" value="MCT7944737.1"/>
    <property type="molecule type" value="Genomic_DNA"/>
</dbReference>
<dbReference type="PANTHER" id="PTHR35802">
    <property type="entry name" value="PROTEASE SYNTHASE AND SPORULATION PROTEIN PAI 2"/>
    <property type="match status" value="1"/>
</dbReference>
<reference evidence="1" key="1">
    <citation type="journal article" date="2023" name="Int. J. Syst. Evol. Microbiol.">
        <title>&lt;i&gt;Shewanella septentrionalis&lt;/i&gt; sp. nov. and &lt;i&gt;Shewanella holmiensis&lt;/i&gt; sp. nov., isolated from Baltic Sea water and sediments.</title>
        <authorList>
            <person name="Martin-Rodriguez A.J."/>
            <person name="Thorell K."/>
            <person name="Joffre E."/>
            <person name="Jensie-Markopoulos S."/>
            <person name="Moore E.R.B."/>
            <person name="Sjoling A."/>
        </authorList>
    </citation>
    <scope>NUCLEOTIDE SEQUENCE</scope>
    <source>
        <strain evidence="1">SP1W3</strain>
    </source>
</reference>
<keyword evidence="2" id="KW-1185">Reference proteome</keyword>
<dbReference type="Pfam" id="PF04299">
    <property type="entry name" value="FMN_bind_2"/>
    <property type="match status" value="1"/>
</dbReference>